<gene>
    <name evidence="2" type="ORF">ABVK25_004439</name>
</gene>
<dbReference type="EMBL" id="JBHFEH010000012">
    <property type="protein sequence ID" value="KAL2055101.1"/>
    <property type="molecule type" value="Genomic_DNA"/>
</dbReference>
<protein>
    <submittedName>
        <fullName evidence="2">Uncharacterized protein</fullName>
    </submittedName>
</protein>
<keyword evidence="3" id="KW-1185">Reference proteome</keyword>
<proteinExistence type="predicted"/>
<feature type="region of interest" description="Disordered" evidence="1">
    <location>
        <begin position="1"/>
        <end position="43"/>
    </location>
</feature>
<evidence type="ECO:0000313" key="3">
    <source>
        <dbReference type="Proteomes" id="UP001590951"/>
    </source>
</evidence>
<name>A0ABR4BDI8_9LECA</name>
<evidence type="ECO:0000313" key="2">
    <source>
        <dbReference type="EMBL" id="KAL2055101.1"/>
    </source>
</evidence>
<organism evidence="2 3">
    <name type="scientific">Lepraria finkii</name>
    <dbReference type="NCBI Taxonomy" id="1340010"/>
    <lineage>
        <taxon>Eukaryota</taxon>
        <taxon>Fungi</taxon>
        <taxon>Dikarya</taxon>
        <taxon>Ascomycota</taxon>
        <taxon>Pezizomycotina</taxon>
        <taxon>Lecanoromycetes</taxon>
        <taxon>OSLEUM clade</taxon>
        <taxon>Lecanoromycetidae</taxon>
        <taxon>Lecanorales</taxon>
        <taxon>Lecanorineae</taxon>
        <taxon>Stereocaulaceae</taxon>
        <taxon>Lepraria</taxon>
    </lineage>
</organism>
<dbReference type="Proteomes" id="UP001590951">
    <property type="component" value="Unassembled WGS sequence"/>
</dbReference>
<evidence type="ECO:0000256" key="1">
    <source>
        <dbReference type="SAM" id="MobiDB-lite"/>
    </source>
</evidence>
<reference evidence="2 3" key="1">
    <citation type="submission" date="2024-09" db="EMBL/GenBank/DDBJ databases">
        <title>Rethinking Asexuality: The Enigmatic Case of Functional Sexual Genes in Lepraria (Stereocaulaceae).</title>
        <authorList>
            <person name="Doellman M."/>
            <person name="Sun Y."/>
            <person name="Barcenas-Pena A."/>
            <person name="Lumbsch H.T."/>
            <person name="Grewe F."/>
        </authorList>
    </citation>
    <scope>NUCLEOTIDE SEQUENCE [LARGE SCALE GENOMIC DNA]</scope>
    <source>
        <strain evidence="2 3">Grewe 0041</strain>
    </source>
</reference>
<comment type="caution">
    <text evidence="2">The sequence shown here is derived from an EMBL/GenBank/DDBJ whole genome shotgun (WGS) entry which is preliminary data.</text>
</comment>
<sequence length="255" mass="27517">MTKDLVRPEQPSDSDDDSFTMPPPPTIKNGGLHFAPTPTSPSDADTFATPAAPMITTMENRPPVIITEMSQLITSHVPVLTICPFPLPGPFVPTVSEFPTAAYNSSTPPTPSGILHPRQLIASRPVLVLPIKTVPFYLLYSPNISCSISYTPTTTPVCHTALSPFAAPVILITVCDQSVAFSSEYEHRLVPGKSASVETLTTCLLALWQDLHRGMVLTANVLAVVCSSGHTDCTTENEFWEGTITKTFTTKFTTK</sequence>
<accession>A0ABR4BDI8</accession>